<evidence type="ECO:0000256" key="2">
    <source>
        <dbReference type="SAM" id="MobiDB-lite"/>
    </source>
</evidence>
<dbReference type="GeneID" id="84023539"/>
<dbReference type="EMBL" id="JAMGSI010000001">
    <property type="protein sequence ID" value="MCL6657004.1"/>
    <property type="molecule type" value="Genomic_DNA"/>
</dbReference>
<dbReference type="InterPro" id="IPR013783">
    <property type="entry name" value="Ig-like_fold"/>
</dbReference>
<dbReference type="Proteomes" id="UP001202031">
    <property type="component" value="Unassembled WGS sequence"/>
</dbReference>
<protein>
    <submittedName>
        <fullName evidence="3">Uncharacterized protein</fullName>
    </submittedName>
</protein>
<sequence>MLNFLGITRHLSTTAGYAKRIGWLLREDVTQSPFPVTGVSFAGTVKTEEGELPITIEHGEQENYLELTFPALPIGRWPYAIHAQDESGEDLRLFAGYIGAVESVPPIEASTVYDIPVMGIAIPIEAGKTIKAQWLSNTAASLAAQQAQQDASSTRTDAETASQAATTATGAATTATERANEAEGYAGAAQASKVAAGNSAASASTSAADAARDARSANDAKAAVEGIVSDFTQTVSNGEQTISAAREEAVSAIQAKQADSVLAVGRAQKTATDKVASAQGAAVTAVETAKTEAVQAVQTVQAEAMEAITPFVEQAETAKGEIDQAEGRIKTAETNAATSAKNASDSATAAQQALAAIPQVDAAGNMTLAGGLTATGTVTANGGVRVPLPATAQEAISYEALIEQRAADDWRRMGYYMETLIPSWVTTIVRQMQMADAYNMGTANASIKEAVYTNDLHDFLVTMTPAAGVSLIGRSTGAWKFANYMGNSRNRDYAAASVWRIIGSDKVSILLGSTAQGYSSAPNPAADCYAHPIHWVDYAWDNANYRYPLINSVNGATSRDMTPAWQVTIYPKGYLGSSTSCLLRGTDYGRDVGDQQYMWALAPSVTYLSVAITPRQSADHANVENRWEMFVDGHYVMPMTSLFCGSGNTACFTAKAKAHEVSSTYQVGLRMGGMRIDTAPALGVTDVWPIMERVVMRDATVKPVPDVTASALEVPAAGGEVTLTVSSTLAEAIYVINDTMCGHDPAAVWCSQSAEQIPAGGGQVVLTLTPNTTGQPRQAWAFVGHHYAQTAVVEINQLAQ</sequence>
<evidence type="ECO:0000256" key="1">
    <source>
        <dbReference type="SAM" id="Coils"/>
    </source>
</evidence>
<gene>
    <name evidence="3" type="ORF">M8N44_06680</name>
</gene>
<organism evidence="3 4">
    <name type="scientific">Akkermansia massiliensis</name>
    <dbReference type="NCBI Taxonomy" id="2927224"/>
    <lineage>
        <taxon>Bacteria</taxon>
        <taxon>Pseudomonadati</taxon>
        <taxon>Verrucomicrobiota</taxon>
        <taxon>Verrucomicrobiia</taxon>
        <taxon>Verrucomicrobiales</taxon>
        <taxon>Akkermansiaceae</taxon>
        <taxon>Akkermansia</taxon>
    </lineage>
</organism>
<proteinExistence type="predicted"/>
<dbReference type="Gene3D" id="2.60.40.10">
    <property type="entry name" value="Immunoglobulins"/>
    <property type="match status" value="1"/>
</dbReference>
<keyword evidence="4" id="KW-1185">Reference proteome</keyword>
<comment type="caution">
    <text evidence="3">The sequence shown here is derived from an EMBL/GenBank/DDBJ whole genome shotgun (WGS) entry which is preliminary data.</text>
</comment>
<evidence type="ECO:0000313" key="3">
    <source>
        <dbReference type="EMBL" id="MCL6657004.1"/>
    </source>
</evidence>
<evidence type="ECO:0000313" key="4">
    <source>
        <dbReference type="Proteomes" id="UP001202031"/>
    </source>
</evidence>
<keyword evidence="1" id="KW-0175">Coiled coil</keyword>
<feature type="region of interest" description="Disordered" evidence="2">
    <location>
        <begin position="150"/>
        <end position="179"/>
    </location>
</feature>
<name>A0ABT0R7U7_9BACT</name>
<reference evidence="3 4" key="1">
    <citation type="submission" date="2022-03" db="EMBL/GenBank/DDBJ databases">
        <title>Taxonomic description of new species and reclassification of some bacterial strains.</title>
        <authorList>
            <person name="Ndongo S."/>
        </authorList>
    </citation>
    <scope>NUCLEOTIDE SEQUENCE [LARGE SCALE GENOMIC DNA]</scope>
    <source>
        <strain evidence="3 4">Marseille-P6666</strain>
    </source>
</reference>
<accession>A0ABT0R7U7</accession>
<feature type="coiled-coil region" evidence="1">
    <location>
        <begin position="315"/>
        <end position="342"/>
    </location>
</feature>
<dbReference type="RefSeq" id="WP_249853061.1">
    <property type="nucleotide sequence ID" value="NZ_JAMGSI010000001.1"/>
</dbReference>